<dbReference type="InterPro" id="IPR001584">
    <property type="entry name" value="Integrase_cat-core"/>
</dbReference>
<accession>A0ABY9IJY1</accession>
<protein>
    <submittedName>
        <fullName evidence="2">IS3 family transposase</fullName>
    </submittedName>
</protein>
<organism evidence="2 3">
    <name type="scientific">Streptomyces poriferorum</name>
    <dbReference type="NCBI Taxonomy" id="2798799"/>
    <lineage>
        <taxon>Bacteria</taxon>
        <taxon>Bacillati</taxon>
        <taxon>Actinomycetota</taxon>
        <taxon>Actinomycetes</taxon>
        <taxon>Kitasatosporales</taxon>
        <taxon>Streptomycetaceae</taxon>
        <taxon>Streptomyces</taxon>
    </lineage>
</organism>
<feature type="domain" description="Integrase catalytic" evidence="1">
    <location>
        <begin position="22"/>
        <end position="54"/>
    </location>
</feature>
<reference evidence="2 3" key="1">
    <citation type="submission" date="2023-03" db="EMBL/GenBank/DDBJ databases">
        <title>Isolation and description of six Streptomyces strains from soil environments, able to metabolize different microbial glucans.</title>
        <authorList>
            <person name="Widen T."/>
            <person name="Larsbrink J."/>
        </authorList>
    </citation>
    <scope>NUCLEOTIDE SEQUENCE [LARGE SCALE GENOMIC DNA]</scope>
    <source>
        <strain evidence="2 3">Alt2</strain>
    </source>
</reference>
<evidence type="ECO:0000259" key="1">
    <source>
        <dbReference type="Pfam" id="PF13333"/>
    </source>
</evidence>
<dbReference type="RefSeq" id="WP_306106217.1">
    <property type="nucleotide sequence ID" value="NZ_CP120988.1"/>
</dbReference>
<dbReference type="Pfam" id="PF13333">
    <property type="entry name" value="rve_2"/>
    <property type="match status" value="1"/>
</dbReference>
<evidence type="ECO:0000313" key="3">
    <source>
        <dbReference type="Proteomes" id="UP001235744"/>
    </source>
</evidence>
<proteinExistence type="predicted"/>
<keyword evidence="3" id="KW-1185">Reference proteome</keyword>
<sequence length="64" mass="7752">MTDRWRFISDHHMEYGIQRLSRMAVFSWLAWYNNRRRRHSALSQLSPVEFERQAITSRSLNLAA</sequence>
<name>A0ABY9IJY1_9ACTN</name>
<dbReference type="EMBL" id="CP120988">
    <property type="protein sequence ID" value="WLQ55580.1"/>
    <property type="molecule type" value="Genomic_DNA"/>
</dbReference>
<dbReference type="Proteomes" id="UP001235744">
    <property type="component" value="Chromosome"/>
</dbReference>
<gene>
    <name evidence="2" type="ORF">P8A19_09060</name>
</gene>
<evidence type="ECO:0000313" key="2">
    <source>
        <dbReference type="EMBL" id="WLQ55580.1"/>
    </source>
</evidence>